<evidence type="ECO:0000313" key="3">
    <source>
        <dbReference type="Proteomes" id="UP000605361"/>
    </source>
</evidence>
<protein>
    <submittedName>
        <fullName evidence="2">Uncharacterized protein</fullName>
    </submittedName>
</protein>
<reference evidence="2" key="1">
    <citation type="submission" date="2020-11" db="EMBL/GenBank/DDBJ databases">
        <title>Whole-genome analyses of Nonomuraea sp. K274.</title>
        <authorList>
            <person name="Veyisoglu A."/>
        </authorList>
    </citation>
    <scope>NUCLEOTIDE SEQUENCE</scope>
    <source>
        <strain evidence="2">K274</strain>
    </source>
</reference>
<accession>A0A931ACG1</accession>
<dbReference type="EMBL" id="JADOGI010000046">
    <property type="protein sequence ID" value="MBF8187495.1"/>
    <property type="molecule type" value="Genomic_DNA"/>
</dbReference>
<dbReference type="AlphaFoldDB" id="A0A931ACG1"/>
<dbReference type="Proteomes" id="UP000605361">
    <property type="component" value="Unassembled WGS sequence"/>
</dbReference>
<sequence>MRDLGCGVAAVQLGGILSLDGLLPTRTVAGSLVIGLVLALWRLFQPVRLPDEKRDDTPCPRPRRSP</sequence>
<dbReference type="RefSeq" id="WP_195896456.1">
    <property type="nucleotide sequence ID" value="NZ_JADOGI010000046.1"/>
</dbReference>
<feature type="transmembrane region" description="Helical" evidence="1">
    <location>
        <begin position="28"/>
        <end position="44"/>
    </location>
</feature>
<gene>
    <name evidence="2" type="ORF">ITP53_17485</name>
</gene>
<keyword evidence="3" id="KW-1185">Reference proteome</keyword>
<name>A0A931ACG1_9ACTN</name>
<proteinExistence type="predicted"/>
<evidence type="ECO:0000313" key="2">
    <source>
        <dbReference type="EMBL" id="MBF8187495.1"/>
    </source>
</evidence>
<comment type="caution">
    <text evidence="2">The sequence shown here is derived from an EMBL/GenBank/DDBJ whole genome shotgun (WGS) entry which is preliminary data.</text>
</comment>
<keyword evidence="1" id="KW-0812">Transmembrane</keyword>
<keyword evidence="1" id="KW-1133">Transmembrane helix</keyword>
<organism evidence="2 3">
    <name type="scientific">Nonomuraea cypriaca</name>
    <dbReference type="NCBI Taxonomy" id="1187855"/>
    <lineage>
        <taxon>Bacteria</taxon>
        <taxon>Bacillati</taxon>
        <taxon>Actinomycetota</taxon>
        <taxon>Actinomycetes</taxon>
        <taxon>Streptosporangiales</taxon>
        <taxon>Streptosporangiaceae</taxon>
        <taxon>Nonomuraea</taxon>
    </lineage>
</organism>
<evidence type="ECO:0000256" key="1">
    <source>
        <dbReference type="SAM" id="Phobius"/>
    </source>
</evidence>
<keyword evidence="1" id="KW-0472">Membrane</keyword>